<keyword evidence="3 6" id="KW-0863">Zinc-finger</keyword>
<dbReference type="GO" id="GO:0005634">
    <property type="term" value="C:nucleus"/>
    <property type="evidence" value="ECO:0007669"/>
    <property type="project" value="UniProtKB-SubCell"/>
</dbReference>
<dbReference type="OrthoDB" id="20729at2759"/>
<evidence type="ECO:0000256" key="7">
    <source>
        <dbReference type="SAM" id="MobiDB-lite"/>
    </source>
</evidence>
<dbReference type="InterPro" id="IPR041367">
    <property type="entry name" value="Znf-CCCH_4"/>
</dbReference>
<dbReference type="EMBL" id="MTSL01000186">
    <property type="protein sequence ID" value="PJF17185.1"/>
    <property type="molecule type" value="Genomic_DNA"/>
</dbReference>
<keyword evidence="10" id="KW-1185">Reference proteome</keyword>
<dbReference type="Pfam" id="PF18044">
    <property type="entry name" value="zf-CCCH_4"/>
    <property type="match status" value="1"/>
</dbReference>
<dbReference type="PROSITE" id="PS50103">
    <property type="entry name" value="ZF_C3H1"/>
    <property type="match status" value="1"/>
</dbReference>
<sequence length="221" mass="24638">MPICRFFVQGRCQFGSECKFEHPGDTRAAFHETRHDSPRQSQPRPRPPVAPSSVPRQDTIRFLSLLLRYNTIRPEDVIKHDLLNIKMEWPLSCYGLNVSWEGGDNIIHTDFSPEELRCEAYAQNRTVGNIDAYKQTLAHVIQEKQRTVAEIMADPSKGVALGRTPRAVRLQHLNNLKNQAQVSHSAPAAGISQLPPPAATAHGDPKSGSYTFGDIPELPPS</sequence>
<evidence type="ECO:0000313" key="10">
    <source>
        <dbReference type="Proteomes" id="UP000240830"/>
    </source>
</evidence>
<dbReference type="PANTHER" id="PTHR46527:SF1">
    <property type="entry name" value="NUCLEOPORIN NUP42"/>
    <property type="match status" value="1"/>
</dbReference>
<proteinExistence type="predicted"/>
<dbReference type="InterPro" id="IPR036855">
    <property type="entry name" value="Znf_CCCH_sf"/>
</dbReference>
<evidence type="ECO:0000256" key="4">
    <source>
        <dbReference type="ARBA" id="ARBA00022833"/>
    </source>
</evidence>
<evidence type="ECO:0000256" key="5">
    <source>
        <dbReference type="ARBA" id="ARBA00023242"/>
    </source>
</evidence>
<dbReference type="InterPro" id="IPR000571">
    <property type="entry name" value="Znf_CCCH"/>
</dbReference>
<dbReference type="Proteomes" id="UP000240830">
    <property type="component" value="Unassembled WGS sequence"/>
</dbReference>
<accession>A0A2H9THI6</accession>
<keyword evidence="4 6" id="KW-0862">Zinc</keyword>
<evidence type="ECO:0000313" key="9">
    <source>
        <dbReference type="EMBL" id="PJF17185.1"/>
    </source>
</evidence>
<dbReference type="AlphaFoldDB" id="A0A2H9THI6"/>
<feature type="domain" description="C3H1-type" evidence="8">
    <location>
        <begin position="1"/>
        <end position="25"/>
    </location>
</feature>
<comment type="subcellular location">
    <subcellularLocation>
        <location evidence="1">Nucleus</location>
    </subcellularLocation>
</comment>
<comment type="caution">
    <text evidence="9">The sequence shown here is derived from an EMBL/GenBank/DDBJ whole genome shotgun (WGS) entry which is preliminary data.</text>
</comment>
<name>A0A2H9THI6_9FUNG</name>
<gene>
    <name evidence="9" type="ORF">PSACC_02981</name>
</gene>
<evidence type="ECO:0000256" key="6">
    <source>
        <dbReference type="PROSITE-ProRule" id="PRU00723"/>
    </source>
</evidence>
<keyword evidence="5" id="KW-0539">Nucleus</keyword>
<protein>
    <recommendedName>
        <fullName evidence="8">C3H1-type domain-containing protein</fullName>
    </recommendedName>
</protein>
<keyword evidence="2 6" id="KW-0479">Metal-binding</keyword>
<organism evidence="9 10">
    <name type="scientific">Paramicrosporidium saccamoebae</name>
    <dbReference type="NCBI Taxonomy" id="1246581"/>
    <lineage>
        <taxon>Eukaryota</taxon>
        <taxon>Fungi</taxon>
        <taxon>Fungi incertae sedis</taxon>
        <taxon>Cryptomycota</taxon>
        <taxon>Cryptomycota incertae sedis</taxon>
        <taxon>Paramicrosporidium</taxon>
    </lineage>
</organism>
<dbReference type="PANTHER" id="PTHR46527">
    <property type="entry name" value="NUCLEOPORIN-LIKE PROTEIN 2"/>
    <property type="match status" value="1"/>
</dbReference>
<evidence type="ECO:0000259" key="8">
    <source>
        <dbReference type="PROSITE" id="PS50103"/>
    </source>
</evidence>
<dbReference type="STRING" id="1246581.A0A2H9THI6"/>
<reference evidence="9 10" key="1">
    <citation type="submission" date="2016-10" db="EMBL/GenBank/DDBJ databases">
        <title>The genome of Paramicrosporidium saccamoebae is the missing link in understanding Cryptomycota and Microsporidia evolution.</title>
        <authorList>
            <person name="Quandt C.A."/>
            <person name="Beaudet D."/>
            <person name="Corsaro D."/>
            <person name="Michel R."/>
            <person name="Corradi N."/>
            <person name="James T."/>
        </authorList>
    </citation>
    <scope>NUCLEOTIDE SEQUENCE [LARGE SCALE GENOMIC DNA]</scope>
    <source>
        <strain evidence="9 10">KSL3</strain>
    </source>
</reference>
<feature type="region of interest" description="Disordered" evidence="7">
    <location>
        <begin position="182"/>
        <end position="221"/>
    </location>
</feature>
<evidence type="ECO:0000256" key="1">
    <source>
        <dbReference type="ARBA" id="ARBA00004123"/>
    </source>
</evidence>
<feature type="region of interest" description="Disordered" evidence="7">
    <location>
        <begin position="30"/>
        <end position="55"/>
    </location>
</feature>
<evidence type="ECO:0000256" key="3">
    <source>
        <dbReference type="ARBA" id="ARBA00022771"/>
    </source>
</evidence>
<dbReference type="SUPFAM" id="SSF90229">
    <property type="entry name" value="CCCH zinc finger"/>
    <property type="match status" value="1"/>
</dbReference>
<evidence type="ECO:0000256" key="2">
    <source>
        <dbReference type="ARBA" id="ARBA00022723"/>
    </source>
</evidence>
<dbReference type="Gene3D" id="4.10.1000.10">
    <property type="entry name" value="Zinc finger, CCCH-type"/>
    <property type="match status" value="1"/>
</dbReference>
<dbReference type="GO" id="GO:0008270">
    <property type="term" value="F:zinc ion binding"/>
    <property type="evidence" value="ECO:0007669"/>
    <property type="project" value="UniProtKB-KW"/>
</dbReference>
<feature type="zinc finger region" description="C3H1-type" evidence="6">
    <location>
        <begin position="1"/>
        <end position="25"/>
    </location>
</feature>
<dbReference type="InterPro" id="IPR051767">
    <property type="entry name" value="Nucleoporin_NUP42"/>
</dbReference>